<dbReference type="InterPro" id="IPR003660">
    <property type="entry name" value="HAMP_dom"/>
</dbReference>
<dbReference type="Pfam" id="PF07730">
    <property type="entry name" value="HisKA_3"/>
    <property type="match status" value="1"/>
</dbReference>
<reference evidence="22 23" key="1">
    <citation type="submission" date="2023-09" db="EMBL/GenBank/DDBJ databases">
        <authorList>
            <person name="Rey-Velasco X."/>
        </authorList>
    </citation>
    <scope>NUCLEOTIDE SEQUENCE [LARGE SCALE GENOMIC DNA]</scope>
    <source>
        <strain evidence="22 23">W335</strain>
    </source>
</reference>
<dbReference type="InterPro" id="IPR005467">
    <property type="entry name" value="His_kinase_dom"/>
</dbReference>
<dbReference type="SUPFAM" id="SSF55874">
    <property type="entry name" value="ATPase domain of HSP90 chaperone/DNA topoisomerase II/histidine kinase"/>
    <property type="match status" value="1"/>
</dbReference>
<evidence type="ECO:0000256" key="17">
    <source>
        <dbReference type="ARBA" id="ARBA00030800"/>
    </source>
</evidence>
<dbReference type="Gene3D" id="3.30.565.10">
    <property type="entry name" value="Histidine kinase-like ATPase, C-terminal domain"/>
    <property type="match status" value="1"/>
</dbReference>
<dbReference type="GO" id="GO:0016301">
    <property type="term" value="F:kinase activity"/>
    <property type="evidence" value="ECO:0007669"/>
    <property type="project" value="UniProtKB-KW"/>
</dbReference>
<comment type="cofactor">
    <cofactor evidence="2">
        <name>[4Fe-4S] cluster</name>
        <dbReference type="ChEBI" id="CHEBI:49883"/>
    </cofactor>
</comment>
<dbReference type="Pfam" id="PF02518">
    <property type="entry name" value="HATPase_c"/>
    <property type="match status" value="1"/>
</dbReference>
<gene>
    <name evidence="22" type="ORF">RM532_12490</name>
</gene>
<comment type="function">
    <text evidence="16">Member of the two-component regulatory system NreB/NreC involved in the control of dissimilatory nitrate/nitrite reduction in response to oxygen. NreB functions as a direct oxygen sensor histidine kinase which is autophosphorylated, in the absence of oxygen, probably at the conserved histidine residue, and transfers its phosphate group probably to a conserved aspartate residue of NreC. NreB/NreC activates the expression of the nitrate (narGHJI) and nitrite (nir) reductase operons, as well as the putative nitrate transporter gene narT.</text>
</comment>
<evidence type="ECO:0000313" key="22">
    <source>
        <dbReference type="EMBL" id="MDT0635768.1"/>
    </source>
</evidence>
<evidence type="ECO:0000256" key="16">
    <source>
        <dbReference type="ARBA" id="ARBA00024827"/>
    </source>
</evidence>
<keyword evidence="14" id="KW-0902">Two-component regulatory system</keyword>
<keyword evidence="19" id="KW-0472">Membrane</keyword>
<evidence type="ECO:0000259" key="20">
    <source>
        <dbReference type="PROSITE" id="PS50109"/>
    </source>
</evidence>
<dbReference type="InterPro" id="IPR050482">
    <property type="entry name" value="Sensor_HK_TwoCompSys"/>
</dbReference>
<evidence type="ECO:0000256" key="13">
    <source>
        <dbReference type="ARBA" id="ARBA00023004"/>
    </source>
</evidence>
<organism evidence="22 23">
    <name type="scientific">Spectribacter hydrogenoxidans</name>
    <dbReference type="NCBI Taxonomy" id="3075608"/>
    <lineage>
        <taxon>Bacteria</taxon>
        <taxon>Pseudomonadati</taxon>
        <taxon>Pseudomonadota</taxon>
        <taxon>Gammaproteobacteria</taxon>
        <taxon>Salinisphaerales</taxon>
        <taxon>Salinisphaeraceae</taxon>
        <taxon>Spectribacter</taxon>
    </lineage>
</organism>
<dbReference type="RefSeq" id="WP_311653667.1">
    <property type="nucleotide sequence ID" value="NZ_JAVRIB010000013.1"/>
</dbReference>
<dbReference type="CDD" id="cd16917">
    <property type="entry name" value="HATPase_UhpB-NarQ-NarX-like"/>
    <property type="match status" value="1"/>
</dbReference>
<dbReference type="InterPro" id="IPR036890">
    <property type="entry name" value="HATPase_C_sf"/>
</dbReference>
<comment type="subcellular location">
    <subcellularLocation>
        <location evidence="4">Cytoplasm</location>
    </subcellularLocation>
    <subcellularLocation>
        <location evidence="3">Membrane</location>
    </subcellularLocation>
</comment>
<keyword evidence="8" id="KW-0963">Cytoplasm</keyword>
<evidence type="ECO:0000256" key="12">
    <source>
        <dbReference type="ARBA" id="ARBA00022777"/>
    </source>
</evidence>
<dbReference type="PRINTS" id="PR00344">
    <property type="entry name" value="BCTRLSENSOR"/>
</dbReference>
<dbReference type="SUPFAM" id="SSF158472">
    <property type="entry name" value="HAMP domain-like"/>
    <property type="match status" value="1"/>
</dbReference>
<dbReference type="InterPro" id="IPR004358">
    <property type="entry name" value="Sig_transdc_His_kin-like_C"/>
</dbReference>
<feature type="domain" description="HAMP" evidence="21">
    <location>
        <begin position="182"/>
        <end position="234"/>
    </location>
</feature>
<feature type="region of interest" description="Disordered" evidence="18">
    <location>
        <begin position="433"/>
        <end position="459"/>
    </location>
</feature>
<comment type="catalytic activity">
    <reaction evidence="1">
        <text>ATP + protein L-histidine = ADP + protein N-phospho-L-histidine.</text>
        <dbReference type="EC" id="2.7.13.3"/>
    </reaction>
</comment>
<evidence type="ECO:0000256" key="15">
    <source>
        <dbReference type="ARBA" id="ARBA00023014"/>
    </source>
</evidence>
<evidence type="ECO:0000256" key="10">
    <source>
        <dbReference type="ARBA" id="ARBA00022679"/>
    </source>
</evidence>
<evidence type="ECO:0000256" key="1">
    <source>
        <dbReference type="ARBA" id="ARBA00000085"/>
    </source>
</evidence>
<evidence type="ECO:0000256" key="4">
    <source>
        <dbReference type="ARBA" id="ARBA00004496"/>
    </source>
</evidence>
<accession>A0ABU3C2I4</accession>
<dbReference type="SMART" id="SM00304">
    <property type="entry name" value="HAMP"/>
    <property type="match status" value="1"/>
</dbReference>
<evidence type="ECO:0000256" key="8">
    <source>
        <dbReference type="ARBA" id="ARBA00022490"/>
    </source>
</evidence>
<keyword evidence="15" id="KW-0411">Iron-sulfur</keyword>
<keyword evidence="23" id="KW-1185">Reference proteome</keyword>
<evidence type="ECO:0000256" key="14">
    <source>
        <dbReference type="ARBA" id="ARBA00023012"/>
    </source>
</evidence>
<evidence type="ECO:0000256" key="6">
    <source>
        <dbReference type="ARBA" id="ARBA00017322"/>
    </source>
</evidence>
<dbReference type="Gene3D" id="1.20.5.1930">
    <property type="match status" value="1"/>
</dbReference>
<evidence type="ECO:0000256" key="9">
    <source>
        <dbReference type="ARBA" id="ARBA00022553"/>
    </source>
</evidence>
<dbReference type="EMBL" id="JAVRIB010000013">
    <property type="protein sequence ID" value="MDT0635768.1"/>
    <property type="molecule type" value="Genomic_DNA"/>
</dbReference>
<evidence type="ECO:0000256" key="7">
    <source>
        <dbReference type="ARBA" id="ARBA00022485"/>
    </source>
</evidence>
<dbReference type="PROSITE" id="PS50885">
    <property type="entry name" value="HAMP"/>
    <property type="match status" value="1"/>
</dbReference>
<dbReference type="Gene3D" id="6.10.340.10">
    <property type="match status" value="1"/>
</dbReference>
<feature type="domain" description="Histidine kinase" evidence="20">
    <location>
        <begin position="363"/>
        <end position="448"/>
    </location>
</feature>
<feature type="transmembrane region" description="Helical" evidence="19">
    <location>
        <begin position="159"/>
        <end position="178"/>
    </location>
</feature>
<dbReference type="PANTHER" id="PTHR24421:SF58">
    <property type="entry name" value="SIGNAL TRANSDUCTION HISTIDINE-PROTEIN KINASE_PHOSPHATASE UHPB"/>
    <property type="match status" value="1"/>
</dbReference>
<keyword evidence="13" id="KW-0408">Iron</keyword>
<sequence>MAAGRQPAGNLGPRRSPRLGLRARLMLFITLLLAAVLLAAAALVIQNARTAVSDETEATVSLAAALLGRTLPRHTDSNTLLRQFTPGEQLRHLCLRLILPRTPAPTCADTTPPGTPAWFATLTRPEQAAETVLDIEGQPGRILIHADPADEIAEAWRDVRGLLALILLFYAVSLAAVFRSLGRITRPVHTISAALAGVEHGELERRLPAFDMPEFDRLAARFNLMVATLERTRDENQRLHRHSLRIQETERQRLARELHDELGQSLTAIRADVGGILARETSLPADVAESARAINDVAGRIYDQARSMMRRLRPPGLDELGLAAALEETVAGWQRQNPDIAYHLTPANDLSALDPEIAIHAFRIVQEALTNAHRHADPRTIRIRLAHEGGQVTATIEDDGNGFDPARMSTGVGISGMRERAELLGGQLQIDSRPGRGTRVHARLPRTPPKNREVFPLSE</sequence>
<keyword evidence="9" id="KW-0597">Phosphoprotein</keyword>
<comment type="caution">
    <text evidence="22">The sequence shown here is derived from an EMBL/GenBank/DDBJ whole genome shotgun (WGS) entry which is preliminary data.</text>
</comment>
<evidence type="ECO:0000256" key="3">
    <source>
        <dbReference type="ARBA" id="ARBA00004370"/>
    </source>
</evidence>
<evidence type="ECO:0000256" key="18">
    <source>
        <dbReference type="SAM" id="MobiDB-lite"/>
    </source>
</evidence>
<keyword evidence="11" id="KW-0479">Metal-binding</keyword>
<proteinExistence type="predicted"/>
<keyword evidence="19" id="KW-0812">Transmembrane</keyword>
<dbReference type="SMART" id="SM00387">
    <property type="entry name" value="HATPase_c"/>
    <property type="match status" value="1"/>
</dbReference>
<protein>
    <recommendedName>
        <fullName evidence="6">Oxygen sensor histidine kinase NreB</fullName>
        <ecNumber evidence="5">2.7.13.3</ecNumber>
    </recommendedName>
    <alternativeName>
        <fullName evidence="17">Nitrogen regulation protein B</fullName>
    </alternativeName>
</protein>
<name>A0ABU3C2I4_9GAMM</name>
<evidence type="ECO:0000313" key="23">
    <source>
        <dbReference type="Proteomes" id="UP001251857"/>
    </source>
</evidence>
<dbReference type="CDD" id="cd06225">
    <property type="entry name" value="HAMP"/>
    <property type="match status" value="1"/>
</dbReference>
<evidence type="ECO:0000256" key="5">
    <source>
        <dbReference type="ARBA" id="ARBA00012438"/>
    </source>
</evidence>
<dbReference type="InterPro" id="IPR011712">
    <property type="entry name" value="Sig_transdc_His_kin_sub3_dim/P"/>
</dbReference>
<dbReference type="InterPro" id="IPR003594">
    <property type="entry name" value="HATPase_dom"/>
</dbReference>
<keyword evidence="10" id="KW-0808">Transferase</keyword>
<dbReference type="PANTHER" id="PTHR24421">
    <property type="entry name" value="NITRATE/NITRITE SENSOR PROTEIN NARX-RELATED"/>
    <property type="match status" value="1"/>
</dbReference>
<dbReference type="PROSITE" id="PS50109">
    <property type="entry name" value="HIS_KIN"/>
    <property type="match status" value="1"/>
</dbReference>
<evidence type="ECO:0000256" key="2">
    <source>
        <dbReference type="ARBA" id="ARBA00001966"/>
    </source>
</evidence>
<keyword evidence="19" id="KW-1133">Transmembrane helix</keyword>
<dbReference type="EC" id="2.7.13.3" evidence="5"/>
<evidence type="ECO:0000256" key="11">
    <source>
        <dbReference type="ARBA" id="ARBA00022723"/>
    </source>
</evidence>
<dbReference type="Proteomes" id="UP001251857">
    <property type="component" value="Unassembled WGS sequence"/>
</dbReference>
<keyword evidence="12 22" id="KW-0418">Kinase</keyword>
<evidence type="ECO:0000256" key="19">
    <source>
        <dbReference type="SAM" id="Phobius"/>
    </source>
</evidence>
<evidence type="ECO:0000259" key="21">
    <source>
        <dbReference type="PROSITE" id="PS50885"/>
    </source>
</evidence>
<feature type="transmembrane region" description="Helical" evidence="19">
    <location>
        <begin position="25"/>
        <end position="45"/>
    </location>
</feature>
<keyword evidence="7" id="KW-0004">4Fe-4S</keyword>